<feature type="transmembrane region" description="Helical" evidence="16">
    <location>
        <begin position="1666"/>
        <end position="1688"/>
    </location>
</feature>
<evidence type="ECO:0000256" key="13">
    <source>
        <dbReference type="PROSITE-ProRule" id="PRU00168"/>
    </source>
</evidence>
<dbReference type="SUPFAM" id="SSF48366">
    <property type="entry name" value="Ras GEF"/>
    <property type="match status" value="1"/>
</dbReference>
<dbReference type="Proteomes" id="UP000198287">
    <property type="component" value="Unassembled WGS sequence"/>
</dbReference>
<dbReference type="Gene3D" id="2.60.470.10">
    <property type="entry name" value="Acid-sensing ion channels like domains"/>
    <property type="match status" value="1"/>
</dbReference>
<dbReference type="InterPro" id="IPR001873">
    <property type="entry name" value="ENaC"/>
</dbReference>
<evidence type="ECO:0000256" key="2">
    <source>
        <dbReference type="ARBA" id="ARBA00007193"/>
    </source>
</evidence>
<evidence type="ECO:0000256" key="15">
    <source>
        <dbReference type="SAM" id="MobiDB-lite"/>
    </source>
</evidence>
<feature type="domain" description="DEP" evidence="19">
    <location>
        <begin position="423"/>
        <end position="501"/>
    </location>
</feature>
<dbReference type="InterPro" id="IPR036964">
    <property type="entry name" value="RASGEF_cat_dom_sf"/>
</dbReference>
<feature type="compositionally biased region" description="Basic residues" evidence="15">
    <location>
        <begin position="315"/>
        <end position="325"/>
    </location>
</feature>
<dbReference type="SMART" id="SM00049">
    <property type="entry name" value="DEP"/>
    <property type="match status" value="1"/>
</dbReference>
<dbReference type="Gene3D" id="1.20.870.10">
    <property type="entry name" value="Son of sevenless (SoS) protein Chain: S domain 1"/>
    <property type="match status" value="1"/>
</dbReference>
<dbReference type="Pfam" id="PF00858">
    <property type="entry name" value="ASC"/>
    <property type="match status" value="1"/>
</dbReference>
<dbReference type="SMART" id="SM00147">
    <property type="entry name" value="RasGEF"/>
    <property type="match status" value="1"/>
</dbReference>
<keyword evidence="9 14" id="KW-0406">Ion transport</keyword>
<dbReference type="Pfam" id="PF00610">
    <property type="entry name" value="DEP"/>
    <property type="match status" value="1"/>
</dbReference>
<feature type="region of interest" description="Disordered" evidence="15">
    <location>
        <begin position="369"/>
        <end position="408"/>
    </location>
</feature>
<dbReference type="Gene3D" id="1.10.840.10">
    <property type="entry name" value="Ras guanine-nucleotide exchange factors catalytic domain"/>
    <property type="match status" value="1"/>
</dbReference>
<dbReference type="InterPro" id="IPR018490">
    <property type="entry name" value="cNMP-bd_dom_sf"/>
</dbReference>
<feature type="compositionally biased region" description="Low complexity" evidence="15">
    <location>
        <begin position="303"/>
        <end position="314"/>
    </location>
</feature>
<dbReference type="CDD" id="cd04437">
    <property type="entry name" value="DEP_Epac"/>
    <property type="match status" value="1"/>
</dbReference>
<dbReference type="PANTHER" id="PTHR23113">
    <property type="entry name" value="GUANINE NUCLEOTIDE EXCHANGE FACTOR"/>
    <property type="match status" value="1"/>
</dbReference>
<evidence type="ECO:0000256" key="9">
    <source>
        <dbReference type="ARBA" id="ARBA00023065"/>
    </source>
</evidence>
<dbReference type="SMART" id="SM00100">
    <property type="entry name" value="cNMP"/>
    <property type="match status" value="1"/>
</dbReference>
<protein>
    <submittedName>
        <fullName evidence="21">Rap guanine nucleotide exchange factor 4</fullName>
    </submittedName>
</protein>
<keyword evidence="3 14" id="KW-0813">Transport</keyword>
<sequence>MITMTAALRDKIRRRLVISAENHYVNVPKMLLSEVEETELEFERLRLIKADSTSSSSSSGTAKGFSDTDSGISNTASSSCESFQSDHYLPDPARDVVYGDAFSPSTTLLPFDPEEDDFDIKLNRSLANLGIGIGRSSSCTSGGSDDNVPAVIFSSPLLNTGGGDEEGDYYDNVGIGDYSNLDINLDEIGVDFDIVEPPPAFAETAPNNEMRQLVVDSKAELVDEYFNENYDSGDPPDRDSNENEDNYVGSMEDLEGVLENLIENNAGSEGSNPTTITNHAFPMPTSTTASEIGAKQENTETVAASASSNSPARNLKPKKKQKRKRERYEIRIGYPCYDLELEDKNIVIYSLQKNRDSMEDLLGHSKLKNSFDSHRSRSHTNMKNLQDPSKPQKPDEPNPCLPITTMDSDGAKAGRVLRTLILTRSPGLVRDRRQQSRTFRRCLVGAEMVDWLLAIGSASGIVRSRHQATGMWQSLLEQGVIQHVTLEHPFRDKYIFYRFTIDAESELQSRSWSRGLPSPEDEREADTKLSEVLAFLAQKAPDAIMRLILRKPSYERTTDDLEMIYDELLHIKALAHLSNSVKRELAGVIVFEAHPSNGTVLFHQGDEGKSWYIILKGSVNVVIRGKGTVCSLYEGDDFGKLALVNDAPRAATIVLREDSCHFLRVDKASLYLDDFNRILRDVEANTVRLKEHGQDVLVLEKISANNANPYSHFKYSVMAGSPAKMLEHLLETRLDGRDRSSVDSTGRRTSAPSGDTDLFLDDFLLTHIIFMPIHQLLTELTRQYPFHTKKVETSCQDREFILACKRRVVQFVHRWVTTIYDPVFEEVCTHAFLQELFEEVQKESMSSGALQDEVNLMMQVMDMQRTYAEETSTVSGQKWKLPPSGQPVSLFGNPSSHAEDGIEGPIERRCTMHGCDDIIFRVYCADHTYCTLRFPLNTPADTLKHVAADKLGEKISFSDTDVSIPTSLSVNGRIFISLKDHLDALTCLPEQENATEGANFDIEIFSTRELAYHMTVLDWSLFKCVHEYELIYKTFGRHHFRKITSNLDVFLRRFNEIQFWVVTELCLTASHSKRVSLFRKFLKLAAYCKEYQNLNAFCAIVMGLGNVAVTRMNQTWERLPSKSRKVFAEFETFIDPSRNHRAYRMALNKTTPPIIPFMPLILKDMTFTHEGNQTYSDSLVNFEKMHLLASTIRTMRLCRSRPLNIPPPTPRSEAEVRAYIRCLRCIDNQRVLNQLSQRNEPSQRPNLTFGIMKKIISGLVDVESKNNDNDLKISESVDAKVAKKYLRLVSPKCEDYILRCEINGQRPPCTDIFKSVLTDSGYCCVFNAITDDNELQEQEFEYLQKAVWQYHDKYRKIFGSPDEANNTKLPTADSLTCSRIYDDDLFPGICNHIEKCRSDPSACKLNVSHTKPTSPTPLSVNSSASNDVPQKNKTIIFRAPGAGRSRGLTIMTDTLRCGEIPTDSFKGLRVHVHGSDEFPAVGEKGFIVGPGKETQVGVTAIDTYSADALMIFRKENRQCVFGDEVKLTYNKLDYSRSSCVIECEDYLVHKDCNCVPYFSPEGPGSSLFNFEQVKLKQEKSCIDLCLPKCNETFYNIVVSTATFPNQNDPNKTKLLREAIDAGFENLADINYVSGSISLLRVFFRESTIMQYKRDELFTWEDFISNLGGVMSLTLGFSLLSLIEVIYFFTMRQIIDRLKQKKQIQQNMNQVIIPSIYVTKSVQNNKSEIFGLA</sequence>
<proteinExistence type="inferred from homology"/>
<feature type="region of interest" description="Disordered" evidence="15">
    <location>
        <begin position="264"/>
        <end position="326"/>
    </location>
</feature>
<dbReference type="InterPro" id="IPR014710">
    <property type="entry name" value="RmlC-like_jellyroll"/>
</dbReference>
<dbReference type="CDD" id="cd00038">
    <property type="entry name" value="CAP_ED"/>
    <property type="match status" value="1"/>
</dbReference>
<organism evidence="21 22">
    <name type="scientific">Folsomia candida</name>
    <name type="common">Springtail</name>
    <dbReference type="NCBI Taxonomy" id="158441"/>
    <lineage>
        <taxon>Eukaryota</taxon>
        <taxon>Metazoa</taxon>
        <taxon>Ecdysozoa</taxon>
        <taxon>Arthropoda</taxon>
        <taxon>Hexapoda</taxon>
        <taxon>Collembola</taxon>
        <taxon>Entomobryomorpha</taxon>
        <taxon>Isotomoidea</taxon>
        <taxon>Isotomidae</taxon>
        <taxon>Proisotominae</taxon>
        <taxon>Folsomia</taxon>
    </lineage>
</organism>
<dbReference type="CDD" id="cd00155">
    <property type="entry name" value="RasGEF"/>
    <property type="match status" value="1"/>
</dbReference>
<dbReference type="GO" id="GO:0007265">
    <property type="term" value="P:Ras protein signal transduction"/>
    <property type="evidence" value="ECO:0007669"/>
    <property type="project" value="TreeGrafter"/>
</dbReference>
<name>A0A226EIQ0_FOLCA</name>
<dbReference type="InterPro" id="IPR000591">
    <property type="entry name" value="DEP_dom"/>
</dbReference>
<evidence type="ECO:0000256" key="12">
    <source>
        <dbReference type="ARBA" id="ARBA00023303"/>
    </source>
</evidence>
<dbReference type="Gene3D" id="1.10.10.10">
    <property type="entry name" value="Winged helix-like DNA-binding domain superfamily/Winged helix DNA-binding domain"/>
    <property type="match status" value="1"/>
</dbReference>
<keyword evidence="5 13" id="KW-0344">Guanine-nucleotide releasing factor</keyword>
<evidence type="ECO:0000313" key="21">
    <source>
        <dbReference type="EMBL" id="OXA57555.1"/>
    </source>
</evidence>
<evidence type="ECO:0000256" key="10">
    <source>
        <dbReference type="ARBA" id="ARBA00023136"/>
    </source>
</evidence>
<evidence type="ECO:0000259" key="17">
    <source>
        <dbReference type="PROSITE" id="PS50009"/>
    </source>
</evidence>
<feature type="region of interest" description="Disordered" evidence="15">
    <location>
        <begin position="1407"/>
        <end position="1427"/>
    </location>
</feature>
<comment type="caution">
    <text evidence="21">The sequence shown here is derived from an EMBL/GenBank/DDBJ whole genome shotgun (WGS) entry which is preliminary data.</text>
</comment>
<evidence type="ECO:0000256" key="1">
    <source>
        <dbReference type="ARBA" id="ARBA00004141"/>
    </source>
</evidence>
<dbReference type="SMART" id="SM00229">
    <property type="entry name" value="RasGEFN"/>
    <property type="match status" value="1"/>
</dbReference>
<evidence type="ECO:0000256" key="4">
    <source>
        <dbReference type="ARBA" id="ARBA00022461"/>
    </source>
</evidence>
<dbReference type="GO" id="GO:0005886">
    <property type="term" value="C:plasma membrane"/>
    <property type="evidence" value="ECO:0007669"/>
    <property type="project" value="TreeGrafter"/>
</dbReference>
<keyword evidence="11 14" id="KW-0739">Sodium transport</keyword>
<dbReference type="PROSITE" id="PS50009">
    <property type="entry name" value="RASGEF_CAT"/>
    <property type="match status" value="1"/>
</dbReference>
<dbReference type="InterPro" id="IPR000651">
    <property type="entry name" value="Ras-like_Gua-exchang_fac_N"/>
</dbReference>
<feature type="domain" description="Cyclic nucleotide-binding" evidence="18">
    <location>
        <begin position="573"/>
        <end position="670"/>
    </location>
</feature>
<dbReference type="PROSITE" id="PS50186">
    <property type="entry name" value="DEP"/>
    <property type="match status" value="1"/>
</dbReference>
<feature type="compositionally biased region" description="Polar residues" evidence="15">
    <location>
        <begin position="264"/>
        <end position="290"/>
    </location>
</feature>
<dbReference type="PROSITE" id="PS00720">
    <property type="entry name" value="RASGEF"/>
    <property type="match status" value="1"/>
</dbReference>
<dbReference type="InterPro" id="IPR036390">
    <property type="entry name" value="WH_DNA-bd_sf"/>
</dbReference>
<dbReference type="GO" id="GO:0005272">
    <property type="term" value="F:sodium channel activity"/>
    <property type="evidence" value="ECO:0007669"/>
    <property type="project" value="UniProtKB-KW"/>
</dbReference>
<dbReference type="Pfam" id="PF00617">
    <property type="entry name" value="RasGEF"/>
    <property type="match status" value="1"/>
</dbReference>
<dbReference type="Pfam" id="PF00618">
    <property type="entry name" value="RasGEF_N"/>
    <property type="match status" value="1"/>
</dbReference>
<dbReference type="PROSITE" id="PS50212">
    <property type="entry name" value="RASGEF_NTER"/>
    <property type="match status" value="1"/>
</dbReference>
<evidence type="ECO:0000256" key="3">
    <source>
        <dbReference type="ARBA" id="ARBA00022448"/>
    </source>
</evidence>
<keyword evidence="4 14" id="KW-0894">Sodium channel</keyword>
<dbReference type="Gene3D" id="3.10.20.90">
    <property type="entry name" value="Phosphatidylinositol 3-kinase Catalytic Subunit, Chain A, domain 1"/>
    <property type="match status" value="1"/>
</dbReference>
<dbReference type="PROSITE" id="PS50042">
    <property type="entry name" value="CNMP_BINDING_3"/>
    <property type="match status" value="1"/>
</dbReference>
<accession>A0A226EIQ0</accession>
<dbReference type="Gene3D" id="1.10.287.770">
    <property type="entry name" value="YojJ-like"/>
    <property type="match status" value="1"/>
</dbReference>
<evidence type="ECO:0000256" key="8">
    <source>
        <dbReference type="ARBA" id="ARBA00023053"/>
    </source>
</evidence>
<keyword evidence="7 16" id="KW-1133">Transmembrane helix</keyword>
<dbReference type="InterPro" id="IPR019804">
    <property type="entry name" value="Ras_G-nucl-exch_fac_CS"/>
</dbReference>
<dbReference type="SUPFAM" id="SSF51206">
    <property type="entry name" value="cAMP-binding domain-like"/>
    <property type="match status" value="1"/>
</dbReference>
<comment type="subcellular location">
    <subcellularLocation>
        <location evidence="1">Membrane</location>
        <topology evidence="1">Multi-pass membrane protein</topology>
    </subcellularLocation>
</comment>
<evidence type="ECO:0000256" key="7">
    <source>
        <dbReference type="ARBA" id="ARBA00022989"/>
    </source>
</evidence>
<dbReference type="Gene3D" id="1.10.8.1240">
    <property type="match status" value="1"/>
</dbReference>
<dbReference type="OrthoDB" id="21144at2759"/>
<dbReference type="STRING" id="158441.A0A226EIQ0"/>
<dbReference type="PRINTS" id="PR00103">
    <property type="entry name" value="CAMPKINASE"/>
</dbReference>
<keyword evidence="10 16" id="KW-0472">Membrane</keyword>
<evidence type="ECO:0000256" key="5">
    <source>
        <dbReference type="ARBA" id="ARBA00022658"/>
    </source>
</evidence>
<keyword evidence="12 14" id="KW-0407">Ion channel</keyword>
<dbReference type="EMBL" id="LNIX01000003">
    <property type="protein sequence ID" value="OXA57555.1"/>
    <property type="molecule type" value="Genomic_DNA"/>
</dbReference>
<evidence type="ECO:0000259" key="19">
    <source>
        <dbReference type="PROSITE" id="PS50186"/>
    </source>
</evidence>
<feature type="region of interest" description="Disordered" evidence="15">
    <location>
        <begin position="227"/>
        <end position="247"/>
    </location>
</feature>
<comment type="similarity">
    <text evidence="2 14">Belongs to the amiloride-sensitive sodium channel (TC 1.A.6) family.</text>
</comment>
<gene>
    <name evidence="21" type="ORF">Fcan01_07746</name>
</gene>
<evidence type="ECO:0000259" key="20">
    <source>
        <dbReference type="PROSITE" id="PS50212"/>
    </source>
</evidence>
<feature type="domain" description="Ras-GEF" evidence="17">
    <location>
        <begin position="1006"/>
        <end position="1242"/>
    </location>
</feature>
<evidence type="ECO:0000313" key="22">
    <source>
        <dbReference type="Proteomes" id="UP000198287"/>
    </source>
</evidence>
<feature type="domain" description="N-terminal Ras-GEF" evidence="20">
    <location>
        <begin position="713"/>
        <end position="861"/>
    </location>
</feature>
<keyword evidence="6 14" id="KW-0812">Transmembrane</keyword>
<dbReference type="CDD" id="cd06224">
    <property type="entry name" value="REM"/>
    <property type="match status" value="1"/>
</dbReference>
<feature type="compositionally biased region" description="Polar residues" evidence="15">
    <location>
        <begin position="379"/>
        <end position="389"/>
    </location>
</feature>
<keyword evidence="22" id="KW-1185">Reference proteome</keyword>
<evidence type="ECO:0000256" key="6">
    <source>
        <dbReference type="ARBA" id="ARBA00022692"/>
    </source>
</evidence>
<evidence type="ECO:0000259" key="18">
    <source>
        <dbReference type="PROSITE" id="PS50042"/>
    </source>
</evidence>
<dbReference type="Gene3D" id="2.60.120.10">
    <property type="entry name" value="Jelly Rolls"/>
    <property type="match status" value="1"/>
</dbReference>
<evidence type="ECO:0000256" key="16">
    <source>
        <dbReference type="SAM" id="Phobius"/>
    </source>
</evidence>
<dbReference type="SUPFAM" id="SSF46785">
    <property type="entry name" value="Winged helix' DNA-binding domain"/>
    <property type="match status" value="1"/>
</dbReference>
<keyword evidence="8" id="KW-0915">Sodium</keyword>
<dbReference type="InterPro" id="IPR000595">
    <property type="entry name" value="cNMP-bd_dom"/>
</dbReference>
<reference evidence="21 22" key="1">
    <citation type="submission" date="2015-12" db="EMBL/GenBank/DDBJ databases">
        <title>The genome of Folsomia candida.</title>
        <authorList>
            <person name="Faddeeva A."/>
            <person name="Derks M.F."/>
            <person name="Anvar Y."/>
            <person name="Smit S."/>
            <person name="Van Straalen N."/>
            <person name="Roelofs D."/>
        </authorList>
    </citation>
    <scope>NUCLEOTIDE SEQUENCE [LARGE SCALE GENOMIC DNA]</scope>
    <source>
        <strain evidence="21 22">VU population</strain>
        <tissue evidence="21">Whole body</tissue>
    </source>
</reference>
<dbReference type="PANTHER" id="PTHR23113:SF327">
    <property type="entry name" value="EXCHANGE PROTEIN DIRECTLY ACTIVATED BY CAMP, ISOFORM E"/>
    <property type="match status" value="1"/>
</dbReference>
<dbReference type="InterPro" id="IPR036388">
    <property type="entry name" value="WH-like_DNA-bd_sf"/>
</dbReference>
<dbReference type="InterPro" id="IPR023578">
    <property type="entry name" value="Ras_GEF_dom_sf"/>
</dbReference>
<dbReference type="InterPro" id="IPR008937">
    <property type="entry name" value="Ras-like_GEF"/>
</dbReference>
<dbReference type="InterPro" id="IPR029071">
    <property type="entry name" value="Ubiquitin-like_domsf"/>
</dbReference>
<evidence type="ECO:0000256" key="14">
    <source>
        <dbReference type="RuleBase" id="RU000679"/>
    </source>
</evidence>
<dbReference type="Pfam" id="PF00027">
    <property type="entry name" value="cNMP_binding"/>
    <property type="match status" value="1"/>
</dbReference>
<dbReference type="SUPFAM" id="SSF54236">
    <property type="entry name" value="Ubiquitin-like"/>
    <property type="match status" value="1"/>
</dbReference>
<dbReference type="InterPro" id="IPR001895">
    <property type="entry name" value="RASGEF_cat_dom"/>
</dbReference>
<evidence type="ECO:0000256" key="11">
    <source>
        <dbReference type="ARBA" id="ARBA00023201"/>
    </source>
</evidence>
<dbReference type="GO" id="GO:0005085">
    <property type="term" value="F:guanyl-nucleotide exchange factor activity"/>
    <property type="evidence" value="ECO:0007669"/>
    <property type="project" value="UniProtKB-KW"/>
</dbReference>